<comment type="caution">
    <text evidence="2">The sequence shown here is derived from an EMBL/GenBank/DDBJ whole genome shotgun (WGS) entry which is preliminary data.</text>
</comment>
<feature type="domain" description="Cysteine-rich" evidence="1">
    <location>
        <begin position="32"/>
        <end position="114"/>
    </location>
</feature>
<evidence type="ECO:0000259" key="1">
    <source>
        <dbReference type="Pfam" id="PF02754"/>
    </source>
</evidence>
<proteinExistence type="predicted"/>
<dbReference type="RefSeq" id="WP_153634334.1">
    <property type="nucleotide sequence ID" value="NZ_BGZH01000001.1"/>
</dbReference>
<keyword evidence="3" id="KW-1185">Reference proteome</keyword>
<evidence type="ECO:0000313" key="3">
    <source>
        <dbReference type="Proteomes" id="UP000340077"/>
    </source>
</evidence>
<feature type="domain" description="Cysteine-rich" evidence="1">
    <location>
        <begin position="162"/>
        <end position="246"/>
    </location>
</feature>
<dbReference type="GO" id="GO:0005829">
    <property type="term" value="C:cytosol"/>
    <property type="evidence" value="ECO:0007669"/>
    <property type="project" value="TreeGrafter"/>
</dbReference>
<dbReference type="AlphaFoldDB" id="A0A5M3PPI5"/>
<sequence>MSDLFYDAAPNATRVAPEREPERYYPEKPEAVTLFGTCVVDLFFPEAGLDAIRLLEREGVRVHFPQEQSCCGQPAWTSGYRDEAKAVARAQLEILDRSGLPVVVPSGSCAGMFRHHYRALFADEPDTLKRVEALAERTFELTEFLLKVCKVQLSDRGAPSKIALHTSCSARREMNTHLHARELLQQLEGVERVDHDHESECCGFGGTFSVRMPEVSGAMVKDKTRSLMDSGAVEMVTADGGCLMNINGSLEKQKERFRGRHLASFLWERINGASEGEVA</sequence>
<dbReference type="GO" id="GO:0016491">
    <property type="term" value="F:oxidoreductase activity"/>
    <property type="evidence" value="ECO:0007669"/>
    <property type="project" value="UniProtKB-ARBA"/>
</dbReference>
<evidence type="ECO:0000313" key="2">
    <source>
        <dbReference type="EMBL" id="GBO84748.1"/>
    </source>
</evidence>
<dbReference type="Proteomes" id="UP000340077">
    <property type="component" value="Unassembled WGS sequence"/>
</dbReference>
<dbReference type="InterPro" id="IPR004017">
    <property type="entry name" value="Cys_rich_dom"/>
</dbReference>
<name>A0A5M3PPI5_9GAMM</name>
<dbReference type="PANTHER" id="PTHR30296">
    <property type="entry name" value="UNCHARACTERIZED PROTEIN YKGE"/>
    <property type="match status" value="1"/>
</dbReference>
<organism evidence="2 3">
    <name type="scientific">Marinobacter salsuginis</name>
    <dbReference type="NCBI Taxonomy" id="418719"/>
    <lineage>
        <taxon>Bacteria</taxon>
        <taxon>Pseudomonadati</taxon>
        <taxon>Pseudomonadota</taxon>
        <taxon>Gammaproteobacteria</taxon>
        <taxon>Pseudomonadales</taxon>
        <taxon>Marinobacteraceae</taxon>
        <taxon>Marinobacter</taxon>
    </lineage>
</organism>
<dbReference type="Pfam" id="PF02754">
    <property type="entry name" value="CCG"/>
    <property type="match status" value="2"/>
</dbReference>
<protein>
    <submittedName>
        <fullName evidence="2">Fe-S oxidoreductase</fullName>
    </submittedName>
</protein>
<reference evidence="2 3" key="1">
    <citation type="journal article" date="2019" name="J. Gen. Appl. Microbiol.">
        <title>Aerobic degradation of cis-dichloroethene by the marine bacterium Marinobacter salsuginis strain 5N-3.</title>
        <authorList>
            <person name="Inoue Y."/>
            <person name="Fukunaga Y."/>
            <person name="Katsumata H."/>
            <person name="Ohji S."/>
            <person name="Hosoyama A."/>
            <person name="Mori K."/>
            <person name="Ando K."/>
        </authorList>
    </citation>
    <scope>NUCLEOTIDE SEQUENCE [LARGE SCALE GENOMIC DNA]</scope>
    <source>
        <strain evidence="2 3">5N-3</strain>
    </source>
</reference>
<dbReference type="PANTHER" id="PTHR30296:SF0">
    <property type="entry name" value="LACTATE UTILIZATION PROTEIN A"/>
    <property type="match status" value="1"/>
</dbReference>
<accession>A0A5M3PPI5</accession>
<dbReference type="EMBL" id="BGZH01000001">
    <property type="protein sequence ID" value="GBO84748.1"/>
    <property type="molecule type" value="Genomic_DNA"/>
</dbReference>
<gene>
    <name evidence="2" type="ORF">MS5N3_21990</name>
</gene>